<dbReference type="RefSeq" id="WP_087914417.1">
    <property type="nucleotide sequence ID" value="NZ_CP021780.1"/>
</dbReference>
<feature type="transmembrane region" description="Helical" evidence="1">
    <location>
        <begin position="49"/>
        <end position="67"/>
    </location>
</feature>
<accession>A0A2Z2K6H1</accession>
<dbReference type="Pfam" id="PF26310">
    <property type="entry name" value="YczF"/>
    <property type="match status" value="1"/>
</dbReference>
<organism evidence="2 3">
    <name type="scientific">Paenibacillus donghaensis</name>
    <dbReference type="NCBI Taxonomy" id="414771"/>
    <lineage>
        <taxon>Bacteria</taxon>
        <taxon>Bacillati</taxon>
        <taxon>Bacillota</taxon>
        <taxon>Bacilli</taxon>
        <taxon>Bacillales</taxon>
        <taxon>Paenibacillaceae</taxon>
        <taxon>Paenibacillus</taxon>
    </lineage>
</organism>
<sequence length="81" mass="8997">MKILFLYILLALLVLLMIVSVDLLSGMSIAGSLQSITSAFATTTLQESIIMVAFLLLPLCSVLFASYRKKKRQRSDSKRKS</sequence>
<dbReference type="OrthoDB" id="2628155at2"/>
<dbReference type="Proteomes" id="UP000249890">
    <property type="component" value="Chromosome"/>
</dbReference>
<evidence type="ECO:0000313" key="2">
    <source>
        <dbReference type="EMBL" id="ASA20397.1"/>
    </source>
</evidence>
<keyword evidence="3" id="KW-1185">Reference proteome</keyword>
<proteinExistence type="predicted"/>
<keyword evidence="1" id="KW-1133">Transmembrane helix</keyword>
<protein>
    <submittedName>
        <fullName evidence="2">Uncharacterized protein</fullName>
    </submittedName>
</protein>
<evidence type="ECO:0000313" key="3">
    <source>
        <dbReference type="Proteomes" id="UP000249890"/>
    </source>
</evidence>
<dbReference type="InterPro" id="IPR058725">
    <property type="entry name" value="YczF"/>
</dbReference>
<reference evidence="2 3" key="1">
    <citation type="submission" date="2017-06" db="EMBL/GenBank/DDBJ databases">
        <title>Complete genome sequence of Paenibacillus donghaensis KCTC 13049T isolated from East Sea sediment, South Korea.</title>
        <authorList>
            <person name="Jung B.K."/>
            <person name="Hong S.-J."/>
            <person name="Shin J.-H."/>
        </authorList>
    </citation>
    <scope>NUCLEOTIDE SEQUENCE [LARGE SCALE GENOMIC DNA]</scope>
    <source>
        <strain evidence="2 3">KCTC 13049</strain>
    </source>
</reference>
<keyword evidence="1" id="KW-0812">Transmembrane</keyword>
<name>A0A2Z2K6H1_9BACL</name>
<dbReference type="KEGG" id="pdh:B9T62_06025"/>
<gene>
    <name evidence="2" type="ORF">B9T62_06025</name>
</gene>
<keyword evidence="1" id="KW-0472">Membrane</keyword>
<dbReference type="EMBL" id="CP021780">
    <property type="protein sequence ID" value="ASA20397.1"/>
    <property type="molecule type" value="Genomic_DNA"/>
</dbReference>
<dbReference type="AlphaFoldDB" id="A0A2Z2K6H1"/>
<evidence type="ECO:0000256" key="1">
    <source>
        <dbReference type="SAM" id="Phobius"/>
    </source>
</evidence>